<dbReference type="Proteomes" id="UP000613266">
    <property type="component" value="Unassembled WGS sequence"/>
</dbReference>
<name>A0A931J4Y9_9BURK</name>
<protein>
    <submittedName>
        <fullName evidence="2">PIN domain-containing protein</fullName>
    </submittedName>
</protein>
<dbReference type="SUPFAM" id="SSF88723">
    <property type="entry name" value="PIN domain-like"/>
    <property type="match status" value="1"/>
</dbReference>
<keyword evidence="3" id="KW-1185">Reference proteome</keyword>
<dbReference type="InterPro" id="IPR002716">
    <property type="entry name" value="PIN_dom"/>
</dbReference>
<proteinExistence type="predicted"/>
<evidence type="ECO:0000313" key="2">
    <source>
        <dbReference type="EMBL" id="MBH9579696.1"/>
    </source>
</evidence>
<comment type="caution">
    <text evidence="2">The sequence shown here is derived from an EMBL/GenBank/DDBJ whole genome shotgun (WGS) entry which is preliminary data.</text>
</comment>
<reference evidence="2" key="1">
    <citation type="submission" date="2020-12" db="EMBL/GenBank/DDBJ databases">
        <title>The genome sequence of Inhella sp. 1Y17.</title>
        <authorList>
            <person name="Liu Y."/>
        </authorList>
    </citation>
    <scope>NUCLEOTIDE SEQUENCE</scope>
    <source>
        <strain evidence="2">1Y17</strain>
    </source>
</reference>
<dbReference type="EMBL" id="JAEDAK010000030">
    <property type="protein sequence ID" value="MBH9579696.1"/>
    <property type="molecule type" value="Genomic_DNA"/>
</dbReference>
<accession>A0A931J4Y9</accession>
<gene>
    <name evidence="2" type="ORF">I7X39_22615</name>
</gene>
<evidence type="ECO:0000259" key="1">
    <source>
        <dbReference type="Pfam" id="PF13470"/>
    </source>
</evidence>
<organism evidence="2 3">
    <name type="scientific">Inhella proteolytica</name>
    <dbReference type="NCBI Taxonomy" id="2795029"/>
    <lineage>
        <taxon>Bacteria</taxon>
        <taxon>Pseudomonadati</taxon>
        <taxon>Pseudomonadota</taxon>
        <taxon>Betaproteobacteria</taxon>
        <taxon>Burkholderiales</taxon>
        <taxon>Sphaerotilaceae</taxon>
        <taxon>Inhella</taxon>
    </lineage>
</organism>
<dbReference type="Pfam" id="PF13470">
    <property type="entry name" value="PIN_3"/>
    <property type="match status" value="1"/>
</dbReference>
<sequence length="159" mass="18272">MSSDPLAAGTPEAASAPLPWRVLLDTHVLLELWLFRQPALQGLATALQQGRLQWWASQPMLDELAHVRTRPWEPRWVPQPELHAPERLCTLRPIPANPAPWRCRDPDDQKFLDLACAEAPIRLWSRDRALLHWRKRALARGILIETPEAGWAAWQQEHS</sequence>
<dbReference type="InterPro" id="IPR002850">
    <property type="entry name" value="PIN_toxin-like"/>
</dbReference>
<dbReference type="PANTHER" id="PTHR34610:SF3">
    <property type="entry name" value="SSL7007 PROTEIN"/>
    <property type="match status" value="1"/>
</dbReference>
<feature type="domain" description="PIN" evidence="1">
    <location>
        <begin position="21"/>
        <end position="118"/>
    </location>
</feature>
<dbReference type="InterPro" id="IPR029060">
    <property type="entry name" value="PIN-like_dom_sf"/>
</dbReference>
<dbReference type="PANTHER" id="PTHR34610">
    <property type="entry name" value="SSL7007 PROTEIN"/>
    <property type="match status" value="1"/>
</dbReference>
<dbReference type="RefSeq" id="WP_198113635.1">
    <property type="nucleotide sequence ID" value="NZ_JAEDAK010000030.1"/>
</dbReference>
<evidence type="ECO:0000313" key="3">
    <source>
        <dbReference type="Proteomes" id="UP000613266"/>
    </source>
</evidence>
<dbReference type="AlphaFoldDB" id="A0A931J4Y9"/>